<dbReference type="InterPro" id="IPR020846">
    <property type="entry name" value="MFS_dom"/>
</dbReference>
<keyword evidence="3" id="KW-1003">Cell membrane</keyword>
<keyword evidence="6 7" id="KW-0472">Membrane</keyword>
<evidence type="ECO:0000256" key="1">
    <source>
        <dbReference type="ARBA" id="ARBA00004651"/>
    </source>
</evidence>
<proteinExistence type="predicted"/>
<accession>A0ABU8HBG9</accession>
<dbReference type="SUPFAM" id="SSF103473">
    <property type="entry name" value="MFS general substrate transporter"/>
    <property type="match status" value="1"/>
</dbReference>
<dbReference type="Proteomes" id="UP001312865">
    <property type="component" value="Unassembled WGS sequence"/>
</dbReference>
<dbReference type="PROSITE" id="PS50850">
    <property type="entry name" value="MFS"/>
    <property type="match status" value="1"/>
</dbReference>
<evidence type="ECO:0000256" key="5">
    <source>
        <dbReference type="ARBA" id="ARBA00022989"/>
    </source>
</evidence>
<evidence type="ECO:0000313" key="9">
    <source>
        <dbReference type="EMBL" id="MEI5906660.1"/>
    </source>
</evidence>
<dbReference type="InterPro" id="IPR010290">
    <property type="entry name" value="TM_effector"/>
</dbReference>
<feature type="transmembrane region" description="Helical" evidence="7">
    <location>
        <begin position="357"/>
        <end position="378"/>
    </location>
</feature>
<dbReference type="Pfam" id="PF05977">
    <property type="entry name" value="MFS_3"/>
    <property type="match status" value="1"/>
</dbReference>
<feature type="transmembrane region" description="Helical" evidence="7">
    <location>
        <begin position="165"/>
        <end position="188"/>
    </location>
</feature>
<dbReference type="CDD" id="cd06173">
    <property type="entry name" value="MFS_MefA_like"/>
    <property type="match status" value="1"/>
</dbReference>
<evidence type="ECO:0000256" key="6">
    <source>
        <dbReference type="ARBA" id="ARBA00023136"/>
    </source>
</evidence>
<feature type="transmembrane region" description="Helical" evidence="7">
    <location>
        <begin position="45"/>
        <end position="66"/>
    </location>
</feature>
<comment type="caution">
    <text evidence="9">The sequence shown here is derived from an EMBL/GenBank/DDBJ whole genome shotgun (WGS) entry which is preliminary data.</text>
</comment>
<evidence type="ECO:0000259" key="8">
    <source>
        <dbReference type="PROSITE" id="PS50850"/>
    </source>
</evidence>
<evidence type="ECO:0000256" key="3">
    <source>
        <dbReference type="ARBA" id="ARBA00022475"/>
    </source>
</evidence>
<feature type="transmembrane region" description="Helical" evidence="7">
    <location>
        <begin position="227"/>
        <end position="247"/>
    </location>
</feature>
<organism evidence="9 10">
    <name type="scientific">Bacillus spongiae</name>
    <dbReference type="NCBI Taxonomy" id="2683610"/>
    <lineage>
        <taxon>Bacteria</taxon>
        <taxon>Bacillati</taxon>
        <taxon>Bacillota</taxon>
        <taxon>Bacilli</taxon>
        <taxon>Bacillales</taxon>
        <taxon>Bacillaceae</taxon>
        <taxon>Bacillus</taxon>
    </lineage>
</organism>
<feature type="transmembrane region" description="Helical" evidence="7">
    <location>
        <begin position="315"/>
        <end position="336"/>
    </location>
</feature>
<dbReference type="EMBL" id="JBBAXC010000004">
    <property type="protein sequence ID" value="MEI5906660.1"/>
    <property type="molecule type" value="Genomic_DNA"/>
</dbReference>
<name>A0ABU8HBG9_9BACI</name>
<keyword evidence="4 7" id="KW-0812">Transmembrane</keyword>
<dbReference type="Gene3D" id="1.20.1250.20">
    <property type="entry name" value="MFS general substrate transporter like domains"/>
    <property type="match status" value="1"/>
</dbReference>
<gene>
    <name evidence="9" type="ORF">WAK64_06265</name>
</gene>
<protein>
    <submittedName>
        <fullName evidence="9">MFS transporter</fullName>
    </submittedName>
</protein>
<evidence type="ECO:0000313" key="10">
    <source>
        <dbReference type="Proteomes" id="UP001312865"/>
    </source>
</evidence>
<dbReference type="RefSeq" id="WP_336586094.1">
    <property type="nucleotide sequence ID" value="NZ_JBBAXC010000004.1"/>
</dbReference>
<feature type="transmembrane region" description="Helical" evidence="7">
    <location>
        <begin position="384"/>
        <end position="408"/>
    </location>
</feature>
<feature type="transmembrane region" description="Helical" evidence="7">
    <location>
        <begin position="12"/>
        <end position="39"/>
    </location>
</feature>
<evidence type="ECO:0000256" key="2">
    <source>
        <dbReference type="ARBA" id="ARBA00022448"/>
    </source>
</evidence>
<comment type="subcellular location">
    <subcellularLocation>
        <location evidence="1">Cell membrane</location>
        <topology evidence="1">Multi-pass membrane protein</topology>
    </subcellularLocation>
</comment>
<dbReference type="InterPro" id="IPR036259">
    <property type="entry name" value="MFS_trans_sf"/>
</dbReference>
<evidence type="ECO:0000256" key="7">
    <source>
        <dbReference type="SAM" id="Phobius"/>
    </source>
</evidence>
<dbReference type="PANTHER" id="PTHR23513:SF6">
    <property type="entry name" value="MAJOR FACILITATOR SUPERFAMILY ASSOCIATED DOMAIN-CONTAINING PROTEIN"/>
    <property type="match status" value="1"/>
</dbReference>
<reference evidence="9 10" key="1">
    <citation type="journal article" date="2018" name="J. Microbiol.">
        <title>Bacillus spongiae sp. nov., isolated from sponge of Jeju Island.</title>
        <authorList>
            <person name="Lee G.E."/>
            <person name="Im W.T."/>
            <person name="Park J.S."/>
        </authorList>
    </citation>
    <scope>NUCLEOTIDE SEQUENCE [LARGE SCALE GENOMIC DNA]</scope>
    <source>
        <strain evidence="9 10">135PIL107-10</strain>
    </source>
</reference>
<keyword evidence="2" id="KW-0813">Transport</keyword>
<sequence>MDKYMKLLGNVYFRRFFLASAVLNVGRKLSWIALGWFVYQVTGSTLAIGIVISAATISPLVSSIFVGGILDQYNRRRVMVLENIVRGTLLALIPIFYWFDILSLWVIVLVVFINGMLSSFTTIGTSAILPEFLEKEELETGNAVFMMTGQFGSLVGPALGGFSTALVGAPITLFMNVMCFMVAALLYYRIPHAAYHKGLEQRNRPIDLKRKWSSFYRDTKEGFQFIFTYKSLVVIALVTFFFNFTYAPLEPMLPVFVNDIINEGAEALGLMWTCFAIGSFIGSLGWIRLNKNIPYSYALGLVIFLWGMVPTSFGFLSNILVIYIMMFLGGVVYAPYNIISPTLKQRLVPNTIRGRVFGVYGLIAGLGFPIGVYVGGYIAEYIGVVNTIIASGIMTMLLGLVVGLHPLLRMNEVNTLHPIREGH</sequence>
<dbReference type="PANTHER" id="PTHR23513">
    <property type="entry name" value="INTEGRAL MEMBRANE EFFLUX PROTEIN-RELATED"/>
    <property type="match status" value="1"/>
</dbReference>
<feature type="transmembrane region" description="Helical" evidence="7">
    <location>
        <begin position="293"/>
        <end position="309"/>
    </location>
</feature>
<feature type="transmembrane region" description="Helical" evidence="7">
    <location>
        <begin position="267"/>
        <end position="286"/>
    </location>
</feature>
<evidence type="ECO:0000256" key="4">
    <source>
        <dbReference type="ARBA" id="ARBA00022692"/>
    </source>
</evidence>
<feature type="domain" description="Major facilitator superfamily (MFS) profile" evidence="8">
    <location>
        <begin position="1"/>
        <end position="409"/>
    </location>
</feature>
<keyword evidence="5 7" id="KW-1133">Transmembrane helix</keyword>
<keyword evidence="10" id="KW-1185">Reference proteome</keyword>